<dbReference type="AlphaFoldDB" id="A0A9D8KCN1"/>
<dbReference type="Proteomes" id="UP000809273">
    <property type="component" value="Unassembled WGS sequence"/>
</dbReference>
<gene>
    <name evidence="3" type="ORF">JW984_02425</name>
</gene>
<feature type="domain" description="Methyltransferase type 11" evidence="2">
    <location>
        <begin position="49"/>
        <end position="148"/>
    </location>
</feature>
<reference evidence="3" key="1">
    <citation type="journal article" date="2021" name="Environ. Microbiol.">
        <title>Genomic characterization of three novel Desulfobacterota classes expand the metabolic and phylogenetic diversity of the phylum.</title>
        <authorList>
            <person name="Murphy C.L."/>
            <person name="Biggerstaff J."/>
            <person name="Eichhorn A."/>
            <person name="Ewing E."/>
            <person name="Shahan R."/>
            <person name="Soriano D."/>
            <person name="Stewart S."/>
            <person name="VanMol K."/>
            <person name="Walker R."/>
            <person name="Walters P."/>
            <person name="Elshahed M.S."/>
            <person name="Youssef N.H."/>
        </authorList>
    </citation>
    <scope>NUCLEOTIDE SEQUENCE</scope>
    <source>
        <strain evidence="3">Zod_Metabat.24</strain>
    </source>
</reference>
<dbReference type="InterPro" id="IPR013216">
    <property type="entry name" value="Methyltransf_11"/>
</dbReference>
<protein>
    <submittedName>
        <fullName evidence="3">Class I SAM-dependent methyltransferase</fullName>
    </submittedName>
</protein>
<dbReference type="PANTHER" id="PTHR44068">
    <property type="entry name" value="ZGC:194242"/>
    <property type="match status" value="1"/>
</dbReference>
<dbReference type="CDD" id="cd02440">
    <property type="entry name" value="AdoMet_MTases"/>
    <property type="match status" value="1"/>
</dbReference>
<keyword evidence="1" id="KW-0808">Transferase</keyword>
<dbReference type="InterPro" id="IPR050447">
    <property type="entry name" value="Erg6_SMT_methyltransf"/>
</dbReference>
<reference evidence="3" key="2">
    <citation type="submission" date="2021-01" db="EMBL/GenBank/DDBJ databases">
        <authorList>
            <person name="Hahn C.R."/>
            <person name="Youssef N.H."/>
            <person name="Elshahed M."/>
        </authorList>
    </citation>
    <scope>NUCLEOTIDE SEQUENCE</scope>
    <source>
        <strain evidence="3">Zod_Metabat.24</strain>
    </source>
</reference>
<accession>A0A9D8KCN1</accession>
<evidence type="ECO:0000313" key="4">
    <source>
        <dbReference type="Proteomes" id="UP000809273"/>
    </source>
</evidence>
<dbReference type="GO" id="GO:0003838">
    <property type="term" value="F:sterol 24-C-methyltransferase activity"/>
    <property type="evidence" value="ECO:0007669"/>
    <property type="project" value="TreeGrafter"/>
</dbReference>
<comment type="caution">
    <text evidence="3">The sequence shown here is derived from an EMBL/GenBank/DDBJ whole genome shotgun (WGS) entry which is preliminary data.</text>
</comment>
<dbReference type="GO" id="GO:0032259">
    <property type="term" value="P:methylation"/>
    <property type="evidence" value="ECO:0007669"/>
    <property type="project" value="UniProtKB-KW"/>
</dbReference>
<keyword evidence="3" id="KW-0489">Methyltransferase</keyword>
<dbReference type="GO" id="GO:0016126">
    <property type="term" value="P:sterol biosynthetic process"/>
    <property type="evidence" value="ECO:0007669"/>
    <property type="project" value="TreeGrafter"/>
</dbReference>
<dbReference type="SUPFAM" id="SSF53335">
    <property type="entry name" value="S-adenosyl-L-methionine-dependent methyltransferases"/>
    <property type="match status" value="1"/>
</dbReference>
<evidence type="ECO:0000313" key="3">
    <source>
        <dbReference type="EMBL" id="MBN1572032.1"/>
    </source>
</evidence>
<proteinExistence type="predicted"/>
<evidence type="ECO:0000259" key="2">
    <source>
        <dbReference type="Pfam" id="PF08241"/>
    </source>
</evidence>
<organism evidence="3 4">
    <name type="scientific">Candidatus Zymogenus saltonus</name>
    <dbReference type="NCBI Taxonomy" id="2844893"/>
    <lineage>
        <taxon>Bacteria</taxon>
        <taxon>Deltaproteobacteria</taxon>
        <taxon>Candidatus Zymogenia</taxon>
        <taxon>Candidatus Zymogeniales</taxon>
        <taxon>Candidatus Zymogenaceae</taxon>
        <taxon>Candidatus Zymogenus</taxon>
    </lineage>
</organism>
<dbReference type="Gene3D" id="3.40.50.150">
    <property type="entry name" value="Vaccinia Virus protein VP39"/>
    <property type="match status" value="1"/>
</dbReference>
<dbReference type="PANTHER" id="PTHR44068:SF1">
    <property type="entry name" value="HYPOTHETICAL LOC100005854"/>
    <property type="match status" value="1"/>
</dbReference>
<dbReference type="Pfam" id="PF08241">
    <property type="entry name" value="Methyltransf_11"/>
    <property type="match status" value="1"/>
</dbReference>
<name>A0A9D8KCN1_9DELT</name>
<sequence length="204" mass="22336">MANKLLDNARKPTKTIGGRLMLWGMNLGHNPMAIWALSHVDLGGSERLLDIGCGGGKNLANLLKLAPKAKVCGIDYSPASVEKSLSFNRAAVTAGKVEVKEASVEAIPYKDKTFDGVTAFESIYFWPNIADSFKEAARVLKKNGVFIVCNEAQGPEGLERIIKKLEINIYTGEEIKGFLEQAGFSNIEIDKHKKGRWLCVVGRK</sequence>
<dbReference type="EMBL" id="JAFGIX010000010">
    <property type="protein sequence ID" value="MBN1572032.1"/>
    <property type="molecule type" value="Genomic_DNA"/>
</dbReference>
<dbReference type="InterPro" id="IPR029063">
    <property type="entry name" value="SAM-dependent_MTases_sf"/>
</dbReference>
<evidence type="ECO:0000256" key="1">
    <source>
        <dbReference type="ARBA" id="ARBA00022679"/>
    </source>
</evidence>